<comment type="caution">
    <text evidence="1">The sequence shown here is derived from an EMBL/GenBank/DDBJ whole genome shotgun (WGS) entry which is preliminary data.</text>
</comment>
<proteinExistence type="predicted"/>
<reference evidence="1 2" key="1">
    <citation type="journal article" date="2015" name="Nature">
        <title>rRNA introns, odd ribosomes, and small enigmatic genomes across a large radiation of phyla.</title>
        <authorList>
            <person name="Brown C.T."/>
            <person name="Hug L.A."/>
            <person name="Thomas B.C."/>
            <person name="Sharon I."/>
            <person name="Castelle C.J."/>
            <person name="Singh A."/>
            <person name="Wilkins M.J."/>
            <person name="Williams K.H."/>
            <person name="Banfield J.F."/>
        </authorList>
    </citation>
    <scope>NUCLEOTIDE SEQUENCE [LARGE SCALE GENOMIC DNA]</scope>
</reference>
<dbReference type="AlphaFoldDB" id="A0A0G0WK88"/>
<evidence type="ECO:0000313" key="1">
    <source>
        <dbReference type="EMBL" id="KKS13219.1"/>
    </source>
</evidence>
<gene>
    <name evidence="1" type="ORF">UU67_C0029G0022</name>
</gene>
<dbReference type="EMBL" id="LCBN01000029">
    <property type="protein sequence ID" value="KKS13219.1"/>
    <property type="molecule type" value="Genomic_DNA"/>
</dbReference>
<organism evidence="1 2">
    <name type="scientific">Candidatus Daviesbacteria bacterium GW2011_GWB1_41_5</name>
    <dbReference type="NCBI Taxonomy" id="1618429"/>
    <lineage>
        <taxon>Bacteria</taxon>
        <taxon>Candidatus Daviesiibacteriota</taxon>
    </lineage>
</organism>
<sequence length="91" mass="10435">MSLTKRNENKIERKRKSNIFIFLWIISATAAVNPVRKINWTAPKTIKLSKIGDFPLKLNIVKKIVSFIGILNIRQKNYHANNGCGNNQNNN</sequence>
<evidence type="ECO:0000313" key="2">
    <source>
        <dbReference type="Proteomes" id="UP000034753"/>
    </source>
</evidence>
<name>A0A0G0WK88_9BACT</name>
<dbReference type="Proteomes" id="UP000034753">
    <property type="component" value="Unassembled WGS sequence"/>
</dbReference>
<protein>
    <submittedName>
        <fullName evidence="1">Uncharacterized protein</fullName>
    </submittedName>
</protein>
<accession>A0A0G0WK88</accession>